<comment type="caution">
    <text evidence="3">The sequence shown here is derived from an EMBL/GenBank/DDBJ whole genome shotgun (WGS) entry which is preliminary data.</text>
</comment>
<reference evidence="3 4" key="1">
    <citation type="journal article" date="2019" name="Int. J. Syst. Evol. Microbiol.">
        <title>The Global Catalogue of Microorganisms (GCM) 10K type strain sequencing project: providing services to taxonomists for standard genome sequencing and annotation.</title>
        <authorList>
            <consortium name="The Broad Institute Genomics Platform"/>
            <consortium name="The Broad Institute Genome Sequencing Center for Infectious Disease"/>
            <person name="Wu L."/>
            <person name="Ma J."/>
        </authorList>
    </citation>
    <scope>NUCLEOTIDE SEQUENCE [LARGE SCALE GENOMIC DNA]</scope>
    <source>
        <strain evidence="3 4">JCM 15481</strain>
    </source>
</reference>
<gene>
    <name evidence="3" type="ORF">GCM10009802_35410</name>
</gene>
<feature type="chain" id="PRO_5046570168" evidence="2">
    <location>
        <begin position="29"/>
        <end position="445"/>
    </location>
</feature>
<sequence length="445" mass="44147">MQLALGTVLALALGLGAALLGTAAPAGAALTGSVTLTPSSGDLSTAPMFDEVTVDGACPDTHKEKAHILVLRPDSSVAGALAVQVTDGAPYGEAPFTIGMPDTANSLGGLLGADPADGVYQIDIRCLNGVGNYVAGNNFLLPITVTGDTWEVGSPDAVKTTIELSAEPAKQVVVNKPYKLIAKVTPADAEGHVEFDYQNRKTAVELRNGTAELEQSAGTASGSIPYVARFVPDNIADFKGSSDTLTYFKVLEPTILVQAENGDALQENAQLEGGQKVLVTAGGFRADEAVQVTIPDSGGEFADVAADAEGSVTEHEVTIPEDIADGEYTLSFTGADSGVKLDFPFMIGEGGGDNGGGDSDGGDSDGGDNGGGSGGAGGAAGGAGGGAGGGTGGSGGGSDLPLASTGSSALDLAVVSVLLMTGGAGAVYWAHRSGRLLTFGATPRA</sequence>
<feature type="compositionally biased region" description="Gly residues" evidence="1">
    <location>
        <begin position="367"/>
        <end position="398"/>
    </location>
</feature>
<evidence type="ECO:0000313" key="4">
    <source>
        <dbReference type="Proteomes" id="UP001500443"/>
    </source>
</evidence>
<feature type="region of interest" description="Disordered" evidence="1">
    <location>
        <begin position="350"/>
        <end position="399"/>
    </location>
</feature>
<dbReference type="EMBL" id="BAAAPF010000113">
    <property type="protein sequence ID" value="GAA2128266.1"/>
    <property type="molecule type" value="Genomic_DNA"/>
</dbReference>
<evidence type="ECO:0000313" key="3">
    <source>
        <dbReference type="EMBL" id="GAA2128266.1"/>
    </source>
</evidence>
<evidence type="ECO:0000256" key="1">
    <source>
        <dbReference type="SAM" id="MobiDB-lite"/>
    </source>
</evidence>
<keyword evidence="2" id="KW-0732">Signal</keyword>
<feature type="compositionally biased region" description="Gly residues" evidence="1">
    <location>
        <begin position="350"/>
        <end position="359"/>
    </location>
</feature>
<name>A0ABN2YJY4_9ACTN</name>
<feature type="signal peptide" evidence="2">
    <location>
        <begin position="1"/>
        <end position="28"/>
    </location>
</feature>
<accession>A0ABN2YJY4</accession>
<keyword evidence="4" id="KW-1185">Reference proteome</keyword>
<organism evidence="3 4">
    <name type="scientific">Streptomyces synnematoformans</name>
    <dbReference type="NCBI Taxonomy" id="415721"/>
    <lineage>
        <taxon>Bacteria</taxon>
        <taxon>Bacillati</taxon>
        <taxon>Actinomycetota</taxon>
        <taxon>Actinomycetes</taxon>
        <taxon>Kitasatosporales</taxon>
        <taxon>Streptomycetaceae</taxon>
        <taxon>Streptomyces</taxon>
    </lineage>
</organism>
<dbReference type="Proteomes" id="UP001500443">
    <property type="component" value="Unassembled WGS sequence"/>
</dbReference>
<evidence type="ECO:0000256" key="2">
    <source>
        <dbReference type="SAM" id="SignalP"/>
    </source>
</evidence>
<protein>
    <submittedName>
        <fullName evidence="3">Uncharacterized protein</fullName>
    </submittedName>
</protein>
<proteinExistence type="predicted"/>